<feature type="signal peptide" evidence="1">
    <location>
        <begin position="1"/>
        <end position="33"/>
    </location>
</feature>
<proteinExistence type="predicted"/>
<keyword evidence="1" id="KW-0732">Signal</keyword>
<dbReference type="EMBL" id="CP016027">
    <property type="protein sequence ID" value="ANJ66866.1"/>
    <property type="molecule type" value="Genomic_DNA"/>
</dbReference>
<evidence type="ECO:0000313" key="3">
    <source>
        <dbReference type="Proteomes" id="UP000078596"/>
    </source>
</evidence>
<name>A0A191ZG56_9GAMM</name>
<evidence type="ECO:0000256" key="1">
    <source>
        <dbReference type="SAM" id="SignalP"/>
    </source>
</evidence>
<feature type="chain" id="PRO_5008250354" description="Carboxypeptidase regulatory-like domain-containing protein" evidence="1">
    <location>
        <begin position="34"/>
        <end position="165"/>
    </location>
</feature>
<evidence type="ECO:0008006" key="4">
    <source>
        <dbReference type="Google" id="ProtNLM"/>
    </source>
</evidence>
<protein>
    <recommendedName>
        <fullName evidence="4">Carboxypeptidase regulatory-like domain-containing protein</fullName>
    </recommendedName>
</protein>
<dbReference type="AlphaFoldDB" id="A0A191ZG56"/>
<reference evidence="2 3" key="1">
    <citation type="submission" date="2016-06" db="EMBL/GenBank/DDBJ databases">
        <title>Insight into the functional genes involving in sulfur oxidation in Pearl River water.</title>
        <authorList>
            <person name="Luo J."/>
            <person name="Tan X."/>
            <person name="Lin W."/>
        </authorList>
    </citation>
    <scope>NUCLEOTIDE SEQUENCE [LARGE SCALE GENOMIC DNA]</scope>
    <source>
        <strain evidence="2 3">LS2</strain>
    </source>
</reference>
<organism evidence="2 3">
    <name type="scientific">Halothiobacillus diazotrophicus</name>
    <dbReference type="NCBI Taxonomy" id="1860122"/>
    <lineage>
        <taxon>Bacteria</taxon>
        <taxon>Pseudomonadati</taxon>
        <taxon>Pseudomonadota</taxon>
        <taxon>Gammaproteobacteria</taxon>
        <taxon>Chromatiales</taxon>
        <taxon>Halothiobacillaceae</taxon>
        <taxon>Halothiobacillus</taxon>
    </lineage>
</organism>
<dbReference type="Proteomes" id="UP000078596">
    <property type="component" value="Chromosome"/>
</dbReference>
<gene>
    <name evidence="2" type="ORF">A9404_05285</name>
</gene>
<dbReference type="STRING" id="1860122.A9404_05285"/>
<keyword evidence="3" id="KW-1185">Reference proteome</keyword>
<dbReference type="RefSeq" id="WP_066099228.1">
    <property type="nucleotide sequence ID" value="NZ_CP016027.1"/>
</dbReference>
<accession>A0A191ZG56</accession>
<dbReference type="KEGG" id="haz:A9404_05285"/>
<dbReference type="OrthoDB" id="8926484at2"/>
<sequence>MMIASSLIKSRSLVLFAGAVLVSSAMPAGVALAGTPEEPSIHSLTPAEVQSGALTIEQGHEGVRYVSGGVGVEERAWLAAHESQFNTRLTFAVEPGGAFVSDVQVLITAGQGKTVLKTTTNGPKLLAELPAGSYEIQATHDGQTLHRTFTVASHGHVALGFGFKN</sequence>
<evidence type="ECO:0000313" key="2">
    <source>
        <dbReference type="EMBL" id="ANJ66866.1"/>
    </source>
</evidence>